<dbReference type="Proteomes" id="UP001145114">
    <property type="component" value="Unassembled WGS sequence"/>
</dbReference>
<name>A0ACC1HU96_9FUNG</name>
<comment type="caution">
    <text evidence="1">The sequence shown here is derived from an EMBL/GenBank/DDBJ whole genome shotgun (WGS) entry which is preliminary data.</text>
</comment>
<keyword evidence="2" id="KW-1185">Reference proteome</keyword>
<feature type="non-terminal residue" evidence="1">
    <location>
        <position position="392"/>
    </location>
</feature>
<accession>A0ACC1HU96</accession>
<protein>
    <submittedName>
        <fullName evidence="1">Uncharacterized protein</fullName>
    </submittedName>
</protein>
<evidence type="ECO:0000313" key="2">
    <source>
        <dbReference type="Proteomes" id="UP001145114"/>
    </source>
</evidence>
<sequence length="392" mass="43426">MHFHLNLIRGKKARSNTTSADGFVPLDGNGDGSSISSAAEKRGQRHGGTTVKTPPATATNSSKNNNDNNESRFRVTRTSRPTTPHHYPLPSPDATAGGGNAAVGNRMRGVSNASSVLLASSPPGTPRRPLSGVYFTGGAADSSMAAEANLAMMETELEQLMEEMGLSEDRKQIMRMMPPDQKRTIISSRHKRSDVYQEALVHHAKILADRSIQHIPSSRIDRLRVDLRVQSINRIQGFVKEKGLVSLINHANDLSQKSRRDLPRRRDELNKEYNLICCIQSILRINEGMEALLGSPLLLCHLLNSIDSPWVPTCTLVLRIIASIIKHDPPATTEYLLHCLFKPLEPGNDEYNSGEGGYPLRSHDSPLTHTPDAYIAFNRWWIRFIDIAQTFS</sequence>
<gene>
    <name evidence="1" type="ORF">EV182_006107</name>
</gene>
<proteinExistence type="predicted"/>
<dbReference type="EMBL" id="JAMZIH010002400">
    <property type="protein sequence ID" value="KAJ1677469.1"/>
    <property type="molecule type" value="Genomic_DNA"/>
</dbReference>
<reference evidence="1" key="1">
    <citation type="submission" date="2022-06" db="EMBL/GenBank/DDBJ databases">
        <title>Phylogenomic reconstructions and comparative analyses of Kickxellomycotina fungi.</title>
        <authorList>
            <person name="Reynolds N.K."/>
            <person name="Stajich J.E."/>
            <person name="Barry K."/>
            <person name="Grigoriev I.V."/>
            <person name="Crous P."/>
            <person name="Smith M.E."/>
        </authorList>
    </citation>
    <scope>NUCLEOTIDE SEQUENCE</scope>
    <source>
        <strain evidence="1">RSA 2271</strain>
    </source>
</reference>
<evidence type="ECO:0000313" key="1">
    <source>
        <dbReference type="EMBL" id="KAJ1677469.1"/>
    </source>
</evidence>
<organism evidence="1 2">
    <name type="scientific">Spiromyces aspiralis</name>
    <dbReference type="NCBI Taxonomy" id="68401"/>
    <lineage>
        <taxon>Eukaryota</taxon>
        <taxon>Fungi</taxon>
        <taxon>Fungi incertae sedis</taxon>
        <taxon>Zoopagomycota</taxon>
        <taxon>Kickxellomycotina</taxon>
        <taxon>Kickxellomycetes</taxon>
        <taxon>Kickxellales</taxon>
        <taxon>Kickxellaceae</taxon>
        <taxon>Spiromyces</taxon>
    </lineage>
</organism>